<dbReference type="OrthoDB" id="316630at2"/>
<dbReference type="EMBL" id="VJOM01000039">
    <property type="protein sequence ID" value="TSE29168.1"/>
    <property type="molecule type" value="Genomic_DNA"/>
</dbReference>
<evidence type="ECO:0000313" key="2">
    <source>
        <dbReference type="EMBL" id="TSE29168.1"/>
    </source>
</evidence>
<name>A0A554X044_9BURK</name>
<gene>
    <name evidence="2" type="primary">hemS</name>
    <name evidence="2" type="ORF">Ttaiw_02391</name>
</gene>
<keyword evidence="3" id="KW-1185">Reference proteome</keyword>
<dbReference type="CDD" id="cd16831">
    <property type="entry name" value="HemS-like_C"/>
    <property type="match status" value="1"/>
</dbReference>
<reference evidence="2 3" key="1">
    <citation type="submission" date="2019-07" db="EMBL/GenBank/DDBJ databases">
        <title>Tepidimonas taiwanensis I1-1 draft genome.</title>
        <authorList>
            <person name="Da Costa M.S."/>
            <person name="Froufe H.J.C."/>
            <person name="Egas C."/>
            <person name="Albuquerque L."/>
        </authorList>
    </citation>
    <scope>NUCLEOTIDE SEQUENCE [LARGE SCALE GENOMIC DNA]</scope>
    <source>
        <strain evidence="2 3">I1-1</strain>
    </source>
</reference>
<dbReference type="GO" id="GO:0006826">
    <property type="term" value="P:iron ion transport"/>
    <property type="evidence" value="ECO:0007669"/>
    <property type="project" value="InterPro"/>
</dbReference>
<dbReference type="AlphaFoldDB" id="A0A554X044"/>
<dbReference type="STRING" id="307486.GCA_000807215_00927"/>
<dbReference type="InterPro" id="IPR053733">
    <property type="entry name" value="Heme_Transport_Util_sf"/>
</dbReference>
<dbReference type="CDD" id="cd16830">
    <property type="entry name" value="HemS-like_N"/>
    <property type="match status" value="1"/>
</dbReference>
<feature type="domain" description="Haemin-degrading HemS/ChuX" evidence="1">
    <location>
        <begin position="227"/>
        <end position="363"/>
    </location>
</feature>
<feature type="domain" description="Haemin-degrading HemS/ChuX" evidence="1">
    <location>
        <begin position="59"/>
        <end position="174"/>
    </location>
</feature>
<dbReference type="Pfam" id="PF05171">
    <property type="entry name" value="HemS"/>
    <property type="match status" value="2"/>
</dbReference>
<dbReference type="SUPFAM" id="SSF144064">
    <property type="entry name" value="Heme iron utilization protein-like"/>
    <property type="match status" value="1"/>
</dbReference>
<sequence>MERQELEAVRAEAQRVRAVMAQARTRGQRQREAAIAAATSEGAALAAHTPALWPDRRATDTGPYVQPLRPDWLALLRALQPCGPLMALTRNDSVVHEKVGVYENLSAEGGVGLALGRDIDLRLFFQHWQAGFAVSDAPGEVPRSIQIFDDTGQAVHKIFVRPNSDTRAWQSALAPFLDEGRLPSVFLASRDADDDRGESSCDAAEFLHAWSQMTDTHEFFGLLKRFGVSRWQAMQLARGHYTERKAPSAVERLLQAAAFEGEPIMVFVGNRGCIQIHTGPVRRVETLDLHGQTWVNVLDEGFNLHLLLDDVDSCWVVRKPTVDGEVTSLEVYDRRGRCVAMLFGARKPGQPESGAWRGLLRALEEVTA</sequence>
<dbReference type="InterPro" id="IPR007845">
    <property type="entry name" value="HemS/ChuX_dom"/>
</dbReference>
<accession>A0A554X044</accession>
<dbReference type="RefSeq" id="WP_082007518.1">
    <property type="nucleotide sequence ID" value="NZ_CP083911.1"/>
</dbReference>
<dbReference type="Gene3D" id="3.40.1570.10">
    <property type="entry name" value="HemS/ChuS/ChuX like domains"/>
    <property type="match status" value="2"/>
</dbReference>
<organism evidence="2 3">
    <name type="scientific">Tepidimonas taiwanensis</name>
    <dbReference type="NCBI Taxonomy" id="307486"/>
    <lineage>
        <taxon>Bacteria</taxon>
        <taxon>Pseudomonadati</taxon>
        <taxon>Pseudomonadota</taxon>
        <taxon>Betaproteobacteria</taxon>
        <taxon>Burkholderiales</taxon>
        <taxon>Tepidimonas</taxon>
    </lineage>
</organism>
<dbReference type="Proteomes" id="UP000317763">
    <property type="component" value="Unassembled WGS sequence"/>
</dbReference>
<evidence type="ECO:0000259" key="1">
    <source>
        <dbReference type="Pfam" id="PF05171"/>
    </source>
</evidence>
<comment type="caution">
    <text evidence="2">The sequence shown here is derived from an EMBL/GenBank/DDBJ whole genome shotgun (WGS) entry which is preliminary data.</text>
</comment>
<proteinExistence type="predicted"/>
<evidence type="ECO:0000313" key="3">
    <source>
        <dbReference type="Proteomes" id="UP000317763"/>
    </source>
</evidence>
<protein>
    <submittedName>
        <fullName evidence="2">Hemin transport protein HemS</fullName>
    </submittedName>
</protein>